<evidence type="ECO:0000256" key="6">
    <source>
        <dbReference type="ARBA" id="ARBA00022741"/>
    </source>
</evidence>
<gene>
    <name evidence="14" type="ORF">HNR65_002184</name>
</gene>
<dbReference type="PANTHER" id="PTHR43065">
    <property type="entry name" value="SENSOR HISTIDINE KINASE"/>
    <property type="match status" value="1"/>
</dbReference>
<evidence type="ECO:0000256" key="7">
    <source>
        <dbReference type="ARBA" id="ARBA00022777"/>
    </source>
</evidence>
<sequence length="485" mass="53641">MRGALVIYVLVPMAVAAAFVGLWSLHAFERQVEKRMQKDLELVARAIKQPLGHAIQREREGSISQALESAFSIGRVYGAYVYDAEGNKISTTGRREPKSQPEEVSRLVKDGRQHGEYGEVAGRDVYSYFVPLTDSGGRITGLLQLTRRRSDFQEQIRDIRYKAVFIFILAFTGLTGVVFYGHHRALGKHLNRLSKTMTRISKGERQQRFSFGGPREILALGVHFNQMMDNIDRAEQEIQRRRTEQEELEERLRQAEKLAAIGQLSAGVAHELGTPLSVIEGKALRALRSPDMPEPAADNIQAIRSQARRMEQIIRQLLDFSRRSELRPRRVKISRLARSAAAALEPECSRLDAGIILEGENSDEMVADSVQMEQVLTNLMKNAAQAAPGGQVKVSWRVEKDRAVLCVEDSGPGIDEKTRQKLFEPFFTTKAVGAGTGLGLAVVHGIVEAHGGEVQVDTSIMGGACFTLLLHVAGSDGMSGGIKDE</sequence>
<evidence type="ECO:0000256" key="5">
    <source>
        <dbReference type="ARBA" id="ARBA00022679"/>
    </source>
</evidence>
<dbReference type="InterPro" id="IPR003661">
    <property type="entry name" value="HisK_dim/P_dom"/>
</dbReference>
<keyword evidence="5" id="KW-0808">Transferase</keyword>
<dbReference type="InterPro" id="IPR003660">
    <property type="entry name" value="HAMP_dom"/>
</dbReference>
<dbReference type="Pfam" id="PF00512">
    <property type="entry name" value="HisKA"/>
    <property type="match status" value="1"/>
</dbReference>
<dbReference type="SMART" id="SM00387">
    <property type="entry name" value="HATPase_c"/>
    <property type="match status" value="1"/>
</dbReference>
<dbReference type="InterPro" id="IPR036097">
    <property type="entry name" value="HisK_dim/P_sf"/>
</dbReference>
<dbReference type="InterPro" id="IPR036890">
    <property type="entry name" value="HATPase_C_sf"/>
</dbReference>
<evidence type="ECO:0000256" key="4">
    <source>
        <dbReference type="ARBA" id="ARBA00022553"/>
    </source>
</evidence>
<evidence type="ECO:0000256" key="11">
    <source>
        <dbReference type="SAM" id="Phobius"/>
    </source>
</evidence>
<dbReference type="GO" id="GO:0000155">
    <property type="term" value="F:phosphorelay sensor kinase activity"/>
    <property type="evidence" value="ECO:0007669"/>
    <property type="project" value="InterPro"/>
</dbReference>
<comment type="caution">
    <text evidence="14">The sequence shown here is derived from an EMBL/GenBank/DDBJ whole genome shotgun (WGS) entry which is preliminary data.</text>
</comment>
<evidence type="ECO:0000259" key="13">
    <source>
        <dbReference type="PROSITE" id="PS50885"/>
    </source>
</evidence>
<dbReference type="EC" id="2.7.13.3" evidence="3"/>
<dbReference type="GO" id="GO:0016020">
    <property type="term" value="C:membrane"/>
    <property type="evidence" value="ECO:0007669"/>
    <property type="project" value="UniProtKB-SubCell"/>
</dbReference>
<feature type="coiled-coil region" evidence="10">
    <location>
        <begin position="224"/>
        <end position="258"/>
    </location>
</feature>
<dbReference type="Pfam" id="PF00672">
    <property type="entry name" value="HAMP"/>
    <property type="match status" value="1"/>
</dbReference>
<protein>
    <recommendedName>
        <fullName evidence="3">histidine kinase</fullName>
        <ecNumber evidence="3">2.7.13.3</ecNumber>
    </recommendedName>
</protein>
<dbReference type="PROSITE" id="PS50109">
    <property type="entry name" value="HIS_KIN"/>
    <property type="match status" value="1"/>
</dbReference>
<feature type="transmembrane region" description="Helical" evidence="11">
    <location>
        <begin position="163"/>
        <end position="182"/>
    </location>
</feature>
<dbReference type="PRINTS" id="PR00344">
    <property type="entry name" value="BCTRLSENSOR"/>
</dbReference>
<evidence type="ECO:0000259" key="12">
    <source>
        <dbReference type="PROSITE" id="PS50109"/>
    </source>
</evidence>
<name>A0A7W0HL39_9BACT</name>
<keyword evidence="9" id="KW-0902">Two-component regulatory system</keyword>
<keyword evidence="6" id="KW-0547">Nucleotide-binding</keyword>
<keyword evidence="7 14" id="KW-0418">Kinase</keyword>
<dbReference type="SUPFAM" id="SSF47384">
    <property type="entry name" value="Homodimeric domain of signal transducing histidine kinase"/>
    <property type="match status" value="1"/>
</dbReference>
<dbReference type="PROSITE" id="PS50885">
    <property type="entry name" value="HAMP"/>
    <property type="match status" value="1"/>
</dbReference>
<keyword evidence="11" id="KW-0472">Membrane</keyword>
<dbReference type="SMART" id="SM00304">
    <property type="entry name" value="HAMP"/>
    <property type="match status" value="1"/>
</dbReference>
<dbReference type="GO" id="GO:0005524">
    <property type="term" value="F:ATP binding"/>
    <property type="evidence" value="ECO:0007669"/>
    <property type="project" value="UniProtKB-KW"/>
</dbReference>
<proteinExistence type="predicted"/>
<dbReference type="PANTHER" id="PTHR43065:SF10">
    <property type="entry name" value="PEROXIDE STRESS-ACTIVATED HISTIDINE KINASE MAK3"/>
    <property type="match status" value="1"/>
</dbReference>
<keyword evidence="10" id="KW-0175">Coiled coil</keyword>
<evidence type="ECO:0000256" key="2">
    <source>
        <dbReference type="ARBA" id="ARBA00004370"/>
    </source>
</evidence>
<feature type="domain" description="HAMP" evidence="13">
    <location>
        <begin position="184"/>
        <end position="236"/>
    </location>
</feature>
<dbReference type="SUPFAM" id="SSF55874">
    <property type="entry name" value="ATPase domain of HSP90 chaperone/DNA topoisomerase II/histidine kinase"/>
    <property type="match status" value="1"/>
</dbReference>
<feature type="domain" description="Histidine kinase" evidence="12">
    <location>
        <begin position="267"/>
        <end position="474"/>
    </location>
</feature>
<evidence type="ECO:0000256" key="1">
    <source>
        <dbReference type="ARBA" id="ARBA00000085"/>
    </source>
</evidence>
<dbReference type="InterPro" id="IPR005467">
    <property type="entry name" value="His_kinase_dom"/>
</dbReference>
<dbReference type="AlphaFoldDB" id="A0A7W0HL39"/>
<evidence type="ECO:0000256" key="8">
    <source>
        <dbReference type="ARBA" id="ARBA00022840"/>
    </source>
</evidence>
<keyword evidence="15" id="KW-1185">Reference proteome</keyword>
<evidence type="ECO:0000313" key="15">
    <source>
        <dbReference type="Proteomes" id="UP000525298"/>
    </source>
</evidence>
<accession>A0A7W0HL39</accession>
<dbReference type="Gene3D" id="6.10.340.10">
    <property type="match status" value="1"/>
</dbReference>
<evidence type="ECO:0000313" key="14">
    <source>
        <dbReference type="EMBL" id="MBA2881853.1"/>
    </source>
</evidence>
<dbReference type="Proteomes" id="UP000525298">
    <property type="component" value="Unassembled WGS sequence"/>
</dbReference>
<keyword evidence="11" id="KW-1133">Transmembrane helix</keyword>
<dbReference type="EMBL" id="JACDUS010000005">
    <property type="protein sequence ID" value="MBA2881853.1"/>
    <property type="molecule type" value="Genomic_DNA"/>
</dbReference>
<comment type="catalytic activity">
    <reaction evidence="1">
        <text>ATP + protein L-histidine = ADP + protein N-phospho-L-histidine.</text>
        <dbReference type="EC" id="2.7.13.3"/>
    </reaction>
</comment>
<reference evidence="14 15" key="1">
    <citation type="submission" date="2020-07" db="EMBL/GenBank/DDBJ databases">
        <title>Genomic Encyclopedia of Type Strains, Phase IV (KMG-IV): sequencing the most valuable type-strain genomes for metagenomic binning, comparative biology and taxonomic classification.</title>
        <authorList>
            <person name="Goeker M."/>
        </authorList>
    </citation>
    <scope>NUCLEOTIDE SEQUENCE [LARGE SCALE GENOMIC DNA]</scope>
    <source>
        <strain evidence="14 15">DSM 17721</strain>
    </source>
</reference>
<organism evidence="14 15">
    <name type="scientific">Desulfosalsimonas propionicica</name>
    <dbReference type="NCBI Taxonomy" id="332175"/>
    <lineage>
        <taxon>Bacteria</taxon>
        <taxon>Pseudomonadati</taxon>
        <taxon>Thermodesulfobacteriota</taxon>
        <taxon>Desulfobacteria</taxon>
        <taxon>Desulfobacterales</taxon>
        <taxon>Desulfosalsimonadaceae</taxon>
        <taxon>Desulfosalsimonas</taxon>
    </lineage>
</organism>
<evidence type="ECO:0000256" key="9">
    <source>
        <dbReference type="ARBA" id="ARBA00023012"/>
    </source>
</evidence>
<feature type="transmembrane region" description="Helical" evidence="11">
    <location>
        <begin position="6"/>
        <end position="28"/>
    </location>
</feature>
<evidence type="ECO:0000256" key="3">
    <source>
        <dbReference type="ARBA" id="ARBA00012438"/>
    </source>
</evidence>
<dbReference type="SMART" id="SM00388">
    <property type="entry name" value="HisKA"/>
    <property type="match status" value="1"/>
</dbReference>
<evidence type="ECO:0000256" key="10">
    <source>
        <dbReference type="SAM" id="Coils"/>
    </source>
</evidence>
<dbReference type="Pfam" id="PF02518">
    <property type="entry name" value="HATPase_c"/>
    <property type="match status" value="1"/>
</dbReference>
<dbReference type="CDD" id="cd00075">
    <property type="entry name" value="HATPase"/>
    <property type="match status" value="1"/>
</dbReference>
<dbReference type="InterPro" id="IPR004358">
    <property type="entry name" value="Sig_transdc_His_kin-like_C"/>
</dbReference>
<keyword evidence="11" id="KW-0812">Transmembrane</keyword>
<dbReference type="Gene3D" id="3.30.565.10">
    <property type="entry name" value="Histidine kinase-like ATPase, C-terminal domain"/>
    <property type="match status" value="1"/>
</dbReference>
<keyword evidence="4" id="KW-0597">Phosphoprotein</keyword>
<dbReference type="Gene3D" id="1.10.287.130">
    <property type="match status" value="1"/>
</dbReference>
<dbReference type="CDD" id="cd00082">
    <property type="entry name" value="HisKA"/>
    <property type="match status" value="1"/>
</dbReference>
<dbReference type="RefSeq" id="WP_220128359.1">
    <property type="nucleotide sequence ID" value="NZ_JACDUS010000005.1"/>
</dbReference>
<dbReference type="CDD" id="cd06225">
    <property type="entry name" value="HAMP"/>
    <property type="match status" value="1"/>
</dbReference>
<comment type="subcellular location">
    <subcellularLocation>
        <location evidence="2">Membrane</location>
    </subcellularLocation>
</comment>
<keyword evidence="8" id="KW-0067">ATP-binding</keyword>
<dbReference type="InterPro" id="IPR003594">
    <property type="entry name" value="HATPase_dom"/>
</dbReference>